<sequence>MMAQRRSESVLGAACLLITGYGFSLFKTGNSLAPTRPPLRNPNRLLALRVQNAPSSTLLFLETKERTDGVEVNGEMVSRTSEGTGENENGANGSTTTDTDLVDFFEKLIQLESPPGSVNGKSLNETNGAVTKSDIQRSIETLTVGAQLNNVPIVNLTVDFANEMYKNITDGIVEANDIDLLASSQFASNDLPTEITSSITELFRQLEVALDESFVETLEKIAFYDVEGVTERDILPGPQRLLEEDYENMRRQRQKEERVNRLRPSISGANQDAGKHHSASETMNDVAVTSKVMRTSEIIRNFNVAPVYYSVALSLRWMRKASVPPMAMLVFLRGLAYPVKWREGNPRKAAARRRLFGRRRVKPVDGRTKTFGNEEIADEEFIQGWKRTGEIAAKGRRGRALATFRRSAEIWFYFSSFYIRDVFILSNYNSGRWSKERFEDERTKLGGQLTQNLLRLGPTFIKLGQIFSTRIDIVPKEYIEQLKLLQDNVPAFSGEKAQKIIESELGKPIDELFDTFETEPLAAASLGQVHIAKKGDETYAVKVQRQFLRELFDVDLGQLRRLAGFADAVDISSEGGIMDANTQRSWVSVYYEMKRLLYEEIDYMKEIQNCDRFRTNFDQPKFAHIRAPNTYHEYTTDKVLTMEYCPGIKITDVEKIQEVGLNPVDVSKKSAESFLEQLCRHGFFHCDPHPGNVAVEKLPNGEAGLIFYDFGMMDEFGPVERKGLVDFFFAMYYDADARDACNALERLGMLRKGVDRISVEKVGQDFIDRFQATLKSGDQWEADLPTEEQKKLNRQRRKELGEEFLSMNAESPFIFPPTWTFVLKAFFTLDGIGKILDPKYDLTRLTSPYLKELLDLKDGNAFQTTLMRVLKRTGWRPVDINMAITQPRRVGKIEGIVTRLEKGEFKPRVRAMEVERMIERNKLVQSNIFSGVLSCLFLNSAVTLKTLGQGIFGAKPITKAFFAAAIYFGLRVPYGVFVKLRRLDDYNARFGVKS</sequence>
<dbReference type="Proteomes" id="UP000266841">
    <property type="component" value="Unassembled WGS sequence"/>
</dbReference>
<evidence type="ECO:0000313" key="5">
    <source>
        <dbReference type="Proteomes" id="UP000266841"/>
    </source>
</evidence>
<keyword evidence="5" id="KW-1185">Reference proteome</keyword>
<dbReference type="PANTHER" id="PTHR10566:SF113">
    <property type="entry name" value="PROTEIN ACTIVITY OF BC1 COMPLEX KINASE 7, CHLOROPLASTIC"/>
    <property type="match status" value="1"/>
</dbReference>
<dbReference type="EMBL" id="AGNL01049851">
    <property type="protein sequence ID" value="EJK44316.1"/>
    <property type="molecule type" value="Genomic_DNA"/>
</dbReference>
<accession>K0R6P7</accession>
<comment type="caution">
    <text evidence="4">The sequence shown here is derived from an EMBL/GenBank/DDBJ whole genome shotgun (WGS) entry which is preliminary data.</text>
</comment>
<dbReference type="eggNOG" id="KOG1235">
    <property type="taxonomic scope" value="Eukaryota"/>
</dbReference>
<feature type="region of interest" description="Disordered" evidence="2">
    <location>
        <begin position="252"/>
        <end position="282"/>
    </location>
</feature>
<dbReference type="InterPro" id="IPR050154">
    <property type="entry name" value="UbiB_kinase"/>
</dbReference>
<feature type="domain" description="ABC1 atypical kinase-like" evidence="3">
    <location>
        <begin position="485"/>
        <end position="737"/>
    </location>
</feature>
<feature type="region of interest" description="Disordered" evidence="2">
    <location>
        <begin position="74"/>
        <end position="97"/>
    </location>
</feature>
<proteinExistence type="inferred from homology"/>
<evidence type="ECO:0000259" key="3">
    <source>
        <dbReference type="Pfam" id="PF03109"/>
    </source>
</evidence>
<dbReference type="AlphaFoldDB" id="K0R6P7"/>
<dbReference type="OMA" id="WFKKQSA"/>
<dbReference type="Pfam" id="PF03109">
    <property type="entry name" value="ABC1"/>
    <property type="match status" value="1"/>
</dbReference>
<organism evidence="4 5">
    <name type="scientific">Thalassiosira oceanica</name>
    <name type="common">Marine diatom</name>
    <dbReference type="NCBI Taxonomy" id="159749"/>
    <lineage>
        <taxon>Eukaryota</taxon>
        <taxon>Sar</taxon>
        <taxon>Stramenopiles</taxon>
        <taxon>Ochrophyta</taxon>
        <taxon>Bacillariophyta</taxon>
        <taxon>Coscinodiscophyceae</taxon>
        <taxon>Thalassiosirophycidae</taxon>
        <taxon>Thalassiosirales</taxon>
        <taxon>Thalassiosiraceae</taxon>
        <taxon>Thalassiosira</taxon>
    </lineage>
</organism>
<name>K0R6P7_THAOC</name>
<dbReference type="InterPro" id="IPR011009">
    <property type="entry name" value="Kinase-like_dom_sf"/>
</dbReference>
<feature type="compositionally biased region" description="Low complexity" evidence="2">
    <location>
        <begin position="80"/>
        <end position="97"/>
    </location>
</feature>
<dbReference type="OrthoDB" id="427480at2759"/>
<gene>
    <name evidence="4" type="ORF">THAOC_37151</name>
</gene>
<dbReference type="SUPFAM" id="SSF56112">
    <property type="entry name" value="Protein kinase-like (PK-like)"/>
    <property type="match status" value="1"/>
</dbReference>
<evidence type="ECO:0000313" key="4">
    <source>
        <dbReference type="EMBL" id="EJK44316.1"/>
    </source>
</evidence>
<dbReference type="CDD" id="cd05121">
    <property type="entry name" value="ABC1_ADCK3-like"/>
    <property type="match status" value="1"/>
</dbReference>
<protein>
    <recommendedName>
        <fullName evidence="3">ABC1 atypical kinase-like domain-containing protein</fullName>
    </recommendedName>
</protein>
<comment type="similarity">
    <text evidence="1">Belongs to the protein kinase superfamily. ADCK protein kinase family.</text>
</comment>
<dbReference type="PANTHER" id="PTHR10566">
    <property type="entry name" value="CHAPERONE-ACTIVITY OF BC1 COMPLEX CABC1 -RELATED"/>
    <property type="match status" value="1"/>
</dbReference>
<evidence type="ECO:0000256" key="1">
    <source>
        <dbReference type="ARBA" id="ARBA00009670"/>
    </source>
</evidence>
<reference evidence="4 5" key="1">
    <citation type="journal article" date="2012" name="Genome Biol.">
        <title>Genome and low-iron response of an oceanic diatom adapted to chronic iron limitation.</title>
        <authorList>
            <person name="Lommer M."/>
            <person name="Specht M."/>
            <person name="Roy A.S."/>
            <person name="Kraemer L."/>
            <person name="Andreson R."/>
            <person name="Gutowska M.A."/>
            <person name="Wolf J."/>
            <person name="Bergner S.V."/>
            <person name="Schilhabel M.B."/>
            <person name="Klostermeier U.C."/>
            <person name="Beiko R.G."/>
            <person name="Rosenstiel P."/>
            <person name="Hippler M."/>
            <person name="Laroche J."/>
        </authorList>
    </citation>
    <scope>NUCLEOTIDE SEQUENCE [LARGE SCALE GENOMIC DNA]</scope>
    <source>
        <strain evidence="4 5">CCMP1005</strain>
    </source>
</reference>
<dbReference type="InterPro" id="IPR004147">
    <property type="entry name" value="ABC1_dom"/>
</dbReference>
<evidence type="ECO:0000256" key="2">
    <source>
        <dbReference type="SAM" id="MobiDB-lite"/>
    </source>
</evidence>